<gene>
    <name evidence="2" type="ORF">Amon01_000818000</name>
</gene>
<feature type="compositionally biased region" description="Polar residues" evidence="1">
    <location>
        <begin position="107"/>
        <end position="121"/>
    </location>
</feature>
<evidence type="ECO:0000256" key="1">
    <source>
        <dbReference type="SAM" id="MobiDB-lite"/>
    </source>
</evidence>
<accession>A0A9W6Z1F9</accession>
<feature type="compositionally biased region" description="Basic and acidic residues" evidence="1">
    <location>
        <begin position="55"/>
        <end position="78"/>
    </location>
</feature>
<dbReference type="Proteomes" id="UP001165063">
    <property type="component" value="Unassembled WGS sequence"/>
</dbReference>
<organism evidence="2 3">
    <name type="scientific">Ambrosiozyma monospora</name>
    <name type="common">Yeast</name>
    <name type="synonym">Endomycopsis monosporus</name>
    <dbReference type="NCBI Taxonomy" id="43982"/>
    <lineage>
        <taxon>Eukaryota</taxon>
        <taxon>Fungi</taxon>
        <taxon>Dikarya</taxon>
        <taxon>Ascomycota</taxon>
        <taxon>Saccharomycotina</taxon>
        <taxon>Pichiomycetes</taxon>
        <taxon>Pichiales</taxon>
        <taxon>Pichiaceae</taxon>
        <taxon>Ambrosiozyma</taxon>
    </lineage>
</organism>
<feature type="compositionally biased region" description="Basic and acidic residues" evidence="1">
    <location>
        <begin position="25"/>
        <end position="38"/>
    </location>
</feature>
<reference evidence="2" key="1">
    <citation type="submission" date="2023-04" db="EMBL/GenBank/DDBJ databases">
        <title>Ambrosiozyma monospora NBRC 1965.</title>
        <authorList>
            <person name="Ichikawa N."/>
            <person name="Sato H."/>
            <person name="Tonouchi N."/>
        </authorList>
    </citation>
    <scope>NUCLEOTIDE SEQUENCE</scope>
    <source>
        <strain evidence="2">NBRC 1965</strain>
    </source>
</reference>
<evidence type="ECO:0000313" key="3">
    <source>
        <dbReference type="Proteomes" id="UP001165063"/>
    </source>
</evidence>
<feature type="compositionally biased region" description="Basic and acidic residues" evidence="1">
    <location>
        <begin position="94"/>
        <end position="106"/>
    </location>
</feature>
<dbReference type="EMBL" id="BSXU01006918">
    <property type="protein sequence ID" value="GMG56111.1"/>
    <property type="molecule type" value="Genomic_DNA"/>
</dbReference>
<feature type="compositionally biased region" description="Basic residues" evidence="1">
    <location>
        <begin position="45"/>
        <end position="54"/>
    </location>
</feature>
<dbReference type="AlphaFoldDB" id="A0A9W6Z1F9"/>
<feature type="region of interest" description="Disordered" evidence="1">
    <location>
        <begin position="1"/>
        <end position="121"/>
    </location>
</feature>
<protein>
    <submittedName>
        <fullName evidence="2">Unnamed protein product</fullName>
    </submittedName>
</protein>
<proteinExistence type="predicted"/>
<evidence type="ECO:0000313" key="2">
    <source>
        <dbReference type="EMBL" id="GMG56111.1"/>
    </source>
</evidence>
<keyword evidence="3" id="KW-1185">Reference proteome</keyword>
<feature type="compositionally biased region" description="Basic and acidic residues" evidence="1">
    <location>
        <begin position="1"/>
        <end position="17"/>
    </location>
</feature>
<feature type="compositionally biased region" description="Polar residues" evidence="1">
    <location>
        <begin position="79"/>
        <end position="93"/>
    </location>
</feature>
<name>A0A9W6Z1F9_AMBMO</name>
<comment type="caution">
    <text evidence="2">The sequence shown here is derived from an EMBL/GenBank/DDBJ whole genome shotgun (WGS) entry which is preliminary data.</text>
</comment>
<sequence length="121" mass="14800">MPEFRSERFKSKEKWIDIYEQGEGQLDKDRDREKKKNNEPPMNLWHRRDKRDKRDRRDRTDSQIDQQEEGKPEKKQLEIRNTLTVHSSRSSHQCTEKETREQRRENTTYSLNLLNSDAQIL</sequence>